<dbReference type="EMBL" id="CAJJDN010000117">
    <property type="protein sequence ID" value="CAD8118318.1"/>
    <property type="molecule type" value="Genomic_DNA"/>
</dbReference>
<sequence>MMKNPQILLLIRIKQMQNSVQIKRIIIKKAQQIILNLHQITSLNYEIIKKFQGLLIKQILQLKSNQINKQNFIENKEDFLDSEFPKYKYSKLFKADEKLMAFIENQNEDAYQNN</sequence>
<dbReference type="Proteomes" id="UP000692954">
    <property type="component" value="Unassembled WGS sequence"/>
</dbReference>
<keyword evidence="2" id="KW-1185">Reference proteome</keyword>
<name>A0A8S1QRC3_9CILI</name>
<evidence type="ECO:0000313" key="2">
    <source>
        <dbReference type="Proteomes" id="UP000692954"/>
    </source>
</evidence>
<organism evidence="1 2">
    <name type="scientific">Paramecium sonneborni</name>
    <dbReference type="NCBI Taxonomy" id="65129"/>
    <lineage>
        <taxon>Eukaryota</taxon>
        <taxon>Sar</taxon>
        <taxon>Alveolata</taxon>
        <taxon>Ciliophora</taxon>
        <taxon>Intramacronucleata</taxon>
        <taxon>Oligohymenophorea</taxon>
        <taxon>Peniculida</taxon>
        <taxon>Parameciidae</taxon>
        <taxon>Paramecium</taxon>
    </lineage>
</organism>
<evidence type="ECO:0000313" key="1">
    <source>
        <dbReference type="EMBL" id="CAD8118318.1"/>
    </source>
</evidence>
<accession>A0A8S1QRC3</accession>
<comment type="caution">
    <text evidence="1">The sequence shown here is derived from an EMBL/GenBank/DDBJ whole genome shotgun (WGS) entry which is preliminary data.</text>
</comment>
<protein>
    <submittedName>
        <fullName evidence="1">Uncharacterized protein</fullName>
    </submittedName>
</protein>
<dbReference type="AlphaFoldDB" id="A0A8S1QRC3"/>
<proteinExistence type="predicted"/>
<gene>
    <name evidence="1" type="ORF">PSON_ATCC_30995.1.T1170003</name>
</gene>
<reference evidence="1" key="1">
    <citation type="submission" date="2021-01" db="EMBL/GenBank/DDBJ databases">
        <authorList>
            <consortium name="Genoscope - CEA"/>
            <person name="William W."/>
        </authorList>
    </citation>
    <scope>NUCLEOTIDE SEQUENCE</scope>
</reference>